<reference evidence="3" key="2">
    <citation type="submission" date="2023-07" db="EMBL/GenBank/DDBJ databases">
        <title>Genome mining of underrepresented organisms for secondary metabolites.</title>
        <authorList>
            <person name="D'Agostino P.M."/>
        </authorList>
    </citation>
    <scope>NUCLEOTIDE SEQUENCE [LARGE SCALE GENOMIC DNA]</scope>
    <source>
        <strain evidence="3">WS4403</strain>
    </source>
</reference>
<dbReference type="RefSeq" id="WP_017799616.1">
    <property type="nucleotide sequence ID" value="NZ_JAGGMQ010000001.1"/>
</dbReference>
<dbReference type="EMBL" id="JAGGMQ010000001">
    <property type="protein sequence ID" value="MBP2168826.1"/>
    <property type="molecule type" value="Genomic_DNA"/>
</dbReference>
<feature type="compositionally biased region" description="Low complexity" evidence="1">
    <location>
        <begin position="122"/>
        <end position="133"/>
    </location>
</feature>
<organism evidence="2 3">
    <name type="scientific">Winslowiella toletana</name>
    <dbReference type="NCBI Taxonomy" id="92490"/>
    <lineage>
        <taxon>Bacteria</taxon>
        <taxon>Pseudomonadati</taxon>
        <taxon>Pseudomonadota</taxon>
        <taxon>Gammaproteobacteria</taxon>
        <taxon>Enterobacterales</taxon>
        <taxon>Erwiniaceae</taxon>
        <taxon>Winslowiella</taxon>
    </lineage>
</organism>
<protein>
    <submittedName>
        <fullName evidence="2">Chromosome segregation ATPase</fullName>
    </submittedName>
</protein>
<accession>A0ABS4P853</accession>
<evidence type="ECO:0000313" key="3">
    <source>
        <dbReference type="Proteomes" id="UP001195624"/>
    </source>
</evidence>
<evidence type="ECO:0000313" key="2">
    <source>
        <dbReference type="EMBL" id="MBP2168826.1"/>
    </source>
</evidence>
<sequence length="148" mass="17307">MLTNINIIIRRCEQRVVDKESARQKAQTSAETTGTEIAGAQQQRQLLQQHLASLTIAGETTLEAILENKSRQGALQRRLADIDLLLADKHQQLEQQRQQLGILKEQRNILQRKVDKITSQLQRRQKQQQQSRQRQYETETEEQLNWQI</sequence>
<dbReference type="Proteomes" id="UP001195624">
    <property type="component" value="Unassembled WGS sequence"/>
</dbReference>
<comment type="caution">
    <text evidence="2">The sequence shown here is derived from an EMBL/GenBank/DDBJ whole genome shotgun (WGS) entry which is preliminary data.</text>
</comment>
<gene>
    <name evidence="2" type="ORF">J2125_002018</name>
</gene>
<dbReference type="Pfam" id="PF02090">
    <property type="entry name" value="SPAM"/>
    <property type="match status" value="1"/>
</dbReference>
<name>A0ABS4P853_9GAMM</name>
<reference evidence="2 3" key="1">
    <citation type="submission" date="2021-03" db="EMBL/GenBank/DDBJ databases">
        <authorList>
            <person name="D'Agostino P."/>
            <person name="Huntemann M."/>
            <person name="Clum A."/>
            <person name="Spunde A."/>
            <person name="Palaniappan K."/>
            <person name="Ritter S."/>
            <person name="Mikhailova N."/>
            <person name="Chen I.-M."/>
            <person name="Stamatis D."/>
            <person name="Reddy T."/>
            <person name="O'Malley R."/>
            <person name="Daum C."/>
            <person name="Shapiro N."/>
            <person name="Ivanova N."/>
            <person name="Kyrpides N."/>
            <person name="Woyke T."/>
        </authorList>
    </citation>
    <scope>NUCLEOTIDE SEQUENCE [LARGE SCALE GENOMIC DNA]</scope>
    <source>
        <strain evidence="2 3">WS4403</strain>
    </source>
</reference>
<keyword evidence="3" id="KW-1185">Reference proteome</keyword>
<dbReference type="InterPro" id="IPR002954">
    <property type="entry name" value="Salm_SPAgM"/>
</dbReference>
<proteinExistence type="predicted"/>
<evidence type="ECO:0000256" key="1">
    <source>
        <dbReference type="SAM" id="MobiDB-lite"/>
    </source>
</evidence>
<feature type="region of interest" description="Disordered" evidence="1">
    <location>
        <begin position="122"/>
        <end position="148"/>
    </location>
</feature>